<reference evidence="3" key="1">
    <citation type="journal article" date="2019" name="Int. J. Syst. Evol. Microbiol.">
        <title>The Global Catalogue of Microorganisms (GCM) 10K type strain sequencing project: providing services to taxonomists for standard genome sequencing and annotation.</title>
        <authorList>
            <consortium name="The Broad Institute Genomics Platform"/>
            <consortium name="The Broad Institute Genome Sequencing Center for Infectious Disease"/>
            <person name="Wu L."/>
            <person name="Ma J."/>
        </authorList>
    </citation>
    <scope>NUCLEOTIDE SEQUENCE [LARGE SCALE GENOMIC DNA]</scope>
    <source>
        <strain evidence="3">KACC 11407</strain>
    </source>
</reference>
<name>A0ABW0SMM9_9GAMM</name>
<evidence type="ECO:0000313" key="2">
    <source>
        <dbReference type="EMBL" id="MFC5570164.1"/>
    </source>
</evidence>
<accession>A0ABW0SMM9</accession>
<dbReference type="RefSeq" id="WP_386754516.1">
    <property type="nucleotide sequence ID" value="NZ_JBHSNM010000002.1"/>
</dbReference>
<keyword evidence="3" id="KW-1185">Reference proteome</keyword>
<sequence>MNDTIRCCLAVAAFSMALPAAAKEDCPVVDLMPAYERVLATDSGIDRFRDAVTRDHAEIYNAEYVNALLAPTFTVTEQDSLAWVRAHRDEVRAVHRQLVRDVPVYLEGFAKAFPDFRCDFTFYIAPGFGHLDGSAAVHDGRAMIVFAPDVIAKQHERDGLRMIIDQELFHIYQWQVTHGAFGSFSVGVPKTYQSAWSEGLATYASWQMNPGSSLDEALLNADLRAAAMPPQATLAAAMLEHLDDADPAFFAQYFTGGAHPPGAPPRSGYYIGLLVARDLAMTYPITTMAALDDAQVRELLAARLRAIAAADAAH</sequence>
<keyword evidence="1" id="KW-0732">Signal</keyword>
<evidence type="ECO:0000256" key="1">
    <source>
        <dbReference type="SAM" id="SignalP"/>
    </source>
</evidence>
<organism evidence="2 3">
    <name type="scientific">Lysobacter yangpyeongensis</name>
    <dbReference type="NCBI Taxonomy" id="346182"/>
    <lineage>
        <taxon>Bacteria</taxon>
        <taxon>Pseudomonadati</taxon>
        <taxon>Pseudomonadota</taxon>
        <taxon>Gammaproteobacteria</taxon>
        <taxon>Lysobacterales</taxon>
        <taxon>Lysobacteraceae</taxon>
        <taxon>Lysobacter</taxon>
    </lineage>
</organism>
<evidence type="ECO:0008006" key="4">
    <source>
        <dbReference type="Google" id="ProtNLM"/>
    </source>
</evidence>
<protein>
    <recommendedName>
        <fullName evidence="4">DUF2268 domain-containing protein</fullName>
    </recommendedName>
</protein>
<evidence type="ECO:0000313" key="3">
    <source>
        <dbReference type="Proteomes" id="UP001596036"/>
    </source>
</evidence>
<feature type="signal peptide" evidence="1">
    <location>
        <begin position="1"/>
        <end position="22"/>
    </location>
</feature>
<dbReference type="Proteomes" id="UP001596036">
    <property type="component" value="Unassembled WGS sequence"/>
</dbReference>
<dbReference type="EMBL" id="JBHSNM010000002">
    <property type="protein sequence ID" value="MFC5570164.1"/>
    <property type="molecule type" value="Genomic_DNA"/>
</dbReference>
<comment type="caution">
    <text evidence="2">The sequence shown here is derived from an EMBL/GenBank/DDBJ whole genome shotgun (WGS) entry which is preliminary data.</text>
</comment>
<gene>
    <name evidence="2" type="ORF">ACFPN1_08850</name>
</gene>
<feature type="chain" id="PRO_5047029087" description="DUF2268 domain-containing protein" evidence="1">
    <location>
        <begin position="23"/>
        <end position="314"/>
    </location>
</feature>
<proteinExistence type="predicted"/>